<dbReference type="NCBIfam" id="TIGR02532">
    <property type="entry name" value="IV_pilin_GFxxxE"/>
    <property type="match status" value="1"/>
</dbReference>
<dbReference type="Pfam" id="PF07963">
    <property type="entry name" value="N_methyl"/>
    <property type="match status" value="1"/>
</dbReference>
<dbReference type="AlphaFoldDB" id="A0A0G0D3J9"/>
<dbReference type="SUPFAM" id="SSF54523">
    <property type="entry name" value="Pili subunits"/>
    <property type="match status" value="1"/>
</dbReference>
<dbReference type="EMBL" id="LBQZ01000032">
    <property type="protein sequence ID" value="KKP87918.1"/>
    <property type="molecule type" value="Genomic_DNA"/>
</dbReference>
<sequence length="165" mass="18569">MLRVMCYVFRDKKAFTLIELLIAVAVVMLISAITFPKYNDFTERKRLESEAKQLVDVLELAKKKSMSSDLYKTCSNFGGYKVDVLSNSYTLNFICNSVSQTVQTYNFSAKNTIDLSKIGAVTFIPIDGTLQTEKNYILKNSALNKAIQITISRVGVISLGNIYDY</sequence>
<evidence type="ECO:0000313" key="2">
    <source>
        <dbReference type="EMBL" id="KKP87918.1"/>
    </source>
</evidence>
<feature type="transmembrane region" description="Helical" evidence="1">
    <location>
        <begin position="14"/>
        <end position="35"/>
    </location>
</feature>
<reference evidence="2 3" key="1">
    <citation type="journal article" date="2015" name="Nature">
        <title>rRNA introns, odd ribosomes, and small enigmatic genomes across a large radiation of phyla.</title>
        <authorList>
            <person name="Brown C.T."/>
            <person name="Hug L.A."/>
            <person name="Thomas B.C."/>
            <person name="Sharon I."/>
            <person name="Castelle C.J."/>
            <person name="Singh A."/>
            <person name="Wilkins M.J."/>
            <person name="Williams K.H."/>
            <person name="Banfield J.F."/>
        </authorList>
    </citation>
    <scope>NUCLEOTIDE SEQUENCE [LARGE SCALE GENOMIC DNA]</scope>
</reference>
<keyword evidence="1" id="KW-1133">Transmembrane helix</keyword>
<gene>
    <name evidence="2" type="ORF">UR91_C0032G0006</name>
</gene>
<keyword evidence="1" id="KW-0472">Membrane</keyword>
<protein>
    <submittedName>
        <fullName evidence="2">Uncharacterized protein</fullName>
    </submittedName>
</protein>
<comment type="caution">
    <text evidence="2">The sequence shown here is derived from an EMBL/GenBank/DDBJ whole genome shotgun (WGS) entry which is preliminary data.</text>
</comment>
<dbReference type="Proteomes" id="UP000034798">
    <property type="component" value="Unassembled WGS sequence"/>
</dbReference>
<accession>A0A0G0D3J9</accession>
<dbReference type="InterPro" id="IPR045584">
    <property type="entry name" value="Pilin-like"/>
</dbReference>
<evidence type="ECO:0000256" key="1">
    <source>
        <dbReference type="SAM" id="Phobius"/>
    </source>
</evidence>
<dbReference type="InterPro" id="IPR012902">
    <property type="entry name" value="N_methyl_site"/>
</dbReference>
<name>A0A0G0D3J9_9BACT</name>
<keyword evidence="1" id="KW-0812">Transmembrane</keyword>
<proteinExistence type="predicted"/>
<evidence type="ECO:0000313" key="3">
    <source>
        <dbReference type="Proteomes" id="UP000034798"/>
    </source>
</evidence>
<organism evidence="2 3">
    <name type="scientific">Candidatus Nomurabacteria bacterium GW2011_GWC2_35_8</name>
    <dbReference type="NCBI Taxonomy" id="1618752"/>
    <lineage>
        <taxon>Bacteria</taxon>
        <taxon>Candidatus Nomuraibacteriota</taxon>
    </lineage>
</organism>
<dbReference type="Gene3D" id="3.30.700.10">
    <property type="entry name" value="Glycoprotein, Type 4 Pilin"/>
    <property type="match status" value="1"/>
</dbReference>